<sequence>MVDRKLNRLWSIEFADIHSGSKNPPTRRASRTCLGSSTTTIVAHSTRRWRSPTCIARPASMPRSERPATHDNALVDTIKGPWKTELIKAQDPGGRLTRSRGRPRMCRLAGSTGTAVICRQSSGRPSIAGRRRWMVEGPPLLVTPFFGFAQTGALSLNAAQSIGESAPLFRPTSPWAARVSLGRRIGATLLRRPSGSTWPARRSAGLERTLTMAADEAGTCRRGSGPHPRGVDRCGRCTACRRRELTCHMTDSSGAAFAHKLFRRRRCPRISARGRLRQR</sequence>
<keyword evidence="2" id="KW-1185">Reference proteome</keyword>
<evidence type="ECO:0000313" key="1">
    <source>
        <dbReference type="EMBL" id="MDH6284687.1"/>
    </source>
</evidence>
<dbReference type="EMBL" id="JARXVC010000025">
    <property type="protein sequence ID" value="MDH6284687.1"/>
    <property type="molecule type" value="Genomic_DNA"/>
</dbReference>
<proteinExistence type="predicted"/>
<comment type="caution">
    <text evidence="1">The sequence shown here is derived from an EMBL/GenBank/DDBJ whole genome shotgun (WGS) entry which is preliminary data.</text>
</comment>
<gene>
    <name evidence="1" type="ORF">M2280_005948</name>
</gene>
<name>A0ABT6MK36_9NOCA</name>
<evidence type="ECO:0000313" key="2">
    <source>
        <dbReference type="Proteomes" id="UP001160334"/>
    </source>
</evidence>
<protein>
    <submittedName>
        <fullName evidence="1">Uncharacterized protein</fullName>
    </submittedName>
</protein>
<reference evidence="1 2" key="1">
    <citation type="submission" date="2023-04" db="EMBL/GenBank/DDBJ databases">
        <title>Forest soil microbial communities from Buena Vista Peninsula, Colon Province, Panama.</title>
        <authorList>
            <person name="Bouskill N."/>
        </authorList>
    </citation>
    <scope>NUCLEOTIDE SEQUENCE [LARGE SCALE GENOMIC DNA]</scope>
    <source>
        <strain evidence="1 2">CFH S0262</strain>
    </source>
</reference>
<organism evidence="1 2">
    <name type="scientific">Prescottella agglutinans</name>
    <dbReference type="NCBI Taxonomy" id="1644129"/>
    <lineage>
        <taxon>Bacteria</taxon>
        <taxon>Bacillati</taxon>
        <taxon>Actinomycetota</taxon>
        <taxon>Actinomycetes</taxon>
        <taxon>Mycobacteriales</taxon>
        <taxon>Nocardiaceae</taxon>
        <taxon>Prescottella</taxon>
    </lineage>
</organism>
<accession>A0ABT6MK36</accession>
<dbReference type="Proteomes" id="UP001160334">
    <property type="component" value="Unassembled WGS sequence"/>
</dbReference>